<dbReference type="InterPro" id="IPR030934">
    <property type="entry name" value="Intein_C"/>
</dbReference>
<evidence type="ECO:0000256" key="13">
    <source>
        <dbReference type="RuleBase" id="RU004279"/>
    </source>
</evidence>
<dbReference type="Pfam" id="PF00623">
    <property type="entry name" value="RNA_pol_Rpb1_2"/>
    <property type="match status" value="1"/>
</dbReference>
<name>A0ABQ8XHC5_9EUKA</name>
<feature type="region of interest" description="Disordered" evidence="14">
    <location>
        <begin position="1986"/>
        <end position="2055"/>
    </location>
</feature>
<dbReference type="PROSITE" id="PS50817">
    <property type="entry name" value="INTEIN_N_TER"/>
    <property type="match status" value="1"/>
</dbReference>
<dbReference type="InterPro" id="IPR007083">
    <property type="entry name" value="RNA_pol_Rpb1_4"/>
</dbReference>
<comment type="subcellular location">
    <subcellularLocation>
        <location evidence="1">Nucleus</location>
    </subcellularLocation>
</comment>
<dbReference type="InterPro" id="IPR007066">
    <property type="entry name" value="RNA_pol_Rpb1_3"/>
</dbReference>
<dbReference type="InterPro" id="IPR045867">
    <property type="entry name" value="DNA-dir_RpoC_beta_prime"/>
</dbReference>
<dbReference type="SUPFAM" id="SSF55608">
    <property type="entry name" value="Homing endonucleases"/>
    <property type="match status" value="1"/>
</dbReference>
<feature type="compositionally biased region" description="Basic residues" evidence="14">
    <location>
        <begin position="187"/>
        <end position="218"/>
    </location>
</feature>
<dbReference type="Pfam" id="PF04998">
    <property type="entry name" value="RNA_pol_Rpb1_5"/>
    <property type="match status" value="2"/>
</dbReference>
<feature type="compositionally biased region" description="Acidic residues" evidence="14">
    <location>
        <begin position="166"/>
        <end position="182"/>
    </location>
</feature>
<proteinExistence type="inferred from homology"/>
<dbReference type="NCBIfam" id="TIGR01445">
    <property type="entry name" value="intein_Nterm"/>
    <property type="match status" value="1"/>
</dbReference>
<dbReference type="PROSITE" id="PS50818">
    <property type="entry name" value="INTEIN_C_TER"/>
    <property type="match status" value="1"/>
</dbReference>
<dbReference type="InterPro" id="IPR007080">
    <property type="entry name" value="RNA_pol_Rpb1_1"/>
</dbReference>
<dbReference type="InterPro" id="IPR027434">
    <property type="entry name" value="Homing_endonucl"/>
</dbReference>
<dbReference type="Gene3D" id="2.40.40.20">
    <property type="match status" value="1"/>
</dbReference>
<accession>A0ABQ8XHC5</accession>
<dbReference type="Gene3D" id="1.10.274.100">
    <property type="entry name" value="RNA polymerase Rpb1, domain 3"/>
    <property type="match status" value="1"/>
</dbReference>
<dbReference type="InterPro" id="IPR006141">
    <property type="entry name" value="Intein_N"/>
</dbReference>
<comment type="caution">
    <text evidence="16">The sequence shown here is derived from an EMBL/GenBank/DDBJ whole genome shotgun (WGS) entry which is preliminary data.</text>
</comment>
<dbReference type="InterPro" id="IPR004042">
    <property type="entry name" value="Intein_endonuc_central"/>
</dbReference>
<protein>
    <recommendedName>
        <fullName evidence="13">DNA-directed RNA polymerase subunit</fullName>
        <ecNumber evidence="13">2.7.7.6</ecNumber>
    </recommendedName>
</protein>
<dbReference type="InterPro" id="IPR044893">
    <property type="entry name" value="RNA_pol_Rpb1_clamp_domain"/>
</dbReference>
<keyword evidence="12" id="KW-0539">Nucleus</keyword>
<feature type="compositionally biased region" description="Basic residues" evidence="14">
    <location>
        <begin position="1322"/>
        <end position="1337"/>
    </location>
</feature>
<keyword evidence="5 13" id="KW-0548">Nucleotidyltransferase</keyword>
<evidence type="ECO:0000256" key="7">
    <source>
        <dbReference type="ARBA" id="ARBA00022813"/>
    </source>
</evidence>
<organism evidence="16 17">
    <name type="scientific">Anaeramoeba flamelloides</name>
    <dbReference type="NCBI Taxonomy" id="1746091"/>
    <lineage>
        <taxon>Eukaryota</taxon>
        <taxon>Metamonada</taxon>
        <taxon>Anaeramoebidae</taxon>
        <taxon>Anaeramoeba</taxon>
    </lineage>
</organism>
<dbReference type="EMBL" id="JAOAOG010000303">
    <property type="protein sequence ID" value="KAJ6231093.1"/>
    <property type="molecule type" value="Genomic_DNA"/>
</dbReference>
<evidence type="ECO:0000259" key="15">
    <source>
        <dbReference type="PROSITE" id="PS50819"/>
    </source>
</evidence>
<dbReference type="SUPFAM" id="SSF51294">
    <property type="entry name" value="Hedgehog/intein (Hint) domain"/>
    <property type="match status" value="1"/>
</dbReference>
<keyword evidence="6" id="KW-0479">Metal-binding</keyword>
<dbReference type="SUPFAM" id="SSF64484">
    <property type="entry name" value="beta and beta-prime subunits of DNA dependent RNA-polymerase"/>
    <property type="match status" value="2"/>
</dbReference>
<dbReference type="SMART" id="SM00306">
    <property type="entry name" value="HintN"/>
    <property type="match status" value="1"/>
</dbReference>
<feature type="domain" description="DOD-type homing endonuclease" evidence="15">
    <location>
        <begin position="1578"/>
        <end position="1724"/>
    </location>
</feature>
<feature type="compositionally biased region" description="Basic and acidic residues" evidence="14">
    <location>
        <begin position="1312"/>
        <end position="1321"/>
    </location>
</feature>
<dbReference type="PRINTS" id="PR00379">
    <property type="entry name" value="INTEIN"/>
</dbReference>
<dbReference type="Gene3D" id="6.10.250.2940">
    <property type="match status" value="1"/>
</dbReference>
<evidence type="ECO:0000256" key="6">
    <source>
        <dbReference type="ARBA" id="ARBA00022723"/>
    </source>
</evidence>
<feature type="compositionally biased region" description="Basic and acidic residues" evidence="14">
    <location>
        <begin position="1338"/>
        <end position="1348"/>
    </location>
</feature>
<keyword evidence="17" id="KW-1185">Reference proteome</keyword>
<feature type="compositionally biased region" description="Acidic residues" evidence="14">
    <location>
        <begin position="2028"/>
        <end position="2037"/>
    </location>
</feature>
<dbReference type="Gene3D" id="4.10.860.120">
    <property type="entry name" value="RNA polymerase II, clamp domain"/>
    <property type="match status" value="1"/>
</dbReference>
<dbReference type="InterPro" id="IPR036844">
    <property type="entry name" value="Hint_dom_sf"/>
</dbReference>
<evidence type="ECO:0000256" key="5">
    <source>
        <dbReference type="ARBA" id="ARBA00022695"/>
    </source>
</evidence>
<feature type="region of interest" description="Disordered" evidence="14">
    <location>
        <begin position="166"/>
        <end position="218"/>
    </location>
</feature>
<dbReference type="Gene3D" id="1.10.132.30">
    <property type="match status" value="1"/>
</dbReference>
<evidence type="ECO:0000256" key="8">
    <source>
        <dbReference type="ARBA" id="ARBA00022833"/>
    </source>
</evidence>
<dbReference type="GO" id="GO:0000428">
    <property type="term" value="C:DNA-directed RNA polymerase complex"/>
    <property type="evidence" value="ECO:0007669"/>
    <property type="project" value="UniProtKB-KW"/>
</dbReference>
<evidence type="ECO:0000256" key="1">
    <source>
        <dbReference type="ARBA" id="ARBA00004123"/>
    </source>
</evidence>
<evidence type="ECO:0000256" key="9">
    <source>
        <dbReference type="ARBA" id="ARBA00022842"/>
    </source>
</evidence>
<dbReference type="Gene3D" id="3.30.70.2850">
    <property type="match status" value="1"/>
</dbReference>
<comment type="similarity">
    <text evidence="2 13">Belongs to the RNA polymerase beta' chain family.</text>
</comment>
<dbReference type="Gene3D" id="3.30.1490.180">
    <property type="entry name" value="RNA polymerase ii"/>
    <property type="match status" value="1"/>
</dbReference>
<evidence type="ECO:0000313" key="17">
    <source>
        <dbReference type="Proteomes" id="UP001150062"/>
    </source>
</evidence>
<dbReference type="InterPro" id="IPR006142">
    <property type="entry name" value="INTEIN"/>
</dbReference>
<dbReference type="InterPro" id="IPR003587">
    <property type="entry name" value="Hint_dom_N"/>
</dbReference>
<dbReference type="PANTHER" id="PTHR19376:SF11">
    <property type="entry name" value="DNA-DIRECTED RNA POLYMERASE I SUBUNIT RPA1"/>
    <property type="match status" value="1"/>
</dbReference>
<dbReference type="Gene3D" id="2.170.16.10">
    <property type="entry name" value="Hedgehog/Intein (Hint) domain"/>
    <property type="match status" value="1"/>
</dbReference>
<dbReference type="Proteomes" id="UP001150062">
    <property type="component" value="Unassembled WGS sequence"/>
</dbReference>
<dbReference type="CDD" id="cd02735">
    <property type="entry name" value="RNAP_I_Rpa1_C"/>
    <property type="match status" value="1"/>
</dbReference>
<dbReference type="Pfam" id="PF04983">
    <property type="entry name" value="RNA_pol_Rpb1_3"/>
    <property type="match status" value="1"/>
</dbReference>
<evidence type="ECO:0000256" key="4">
    <source>
        <dbReference type="ARBA" id="ARBA00022679"/>
    </source>
</evidence>
<evidence type="ECO:0000256" key="10">
    <source>
        <dbReference type="ARBA" id="ARBA00023000"/>
    </source>
</evidence>
<evidence type="ECO:0000313" key="16">
    <source>
        <dbReference type="EMBL" id="KAJ6231093.1"/>
    </source>
</evidence>
<reference evidence="16" key="1">
    <citation type="submission" date="2022-08" db="EMBL/GenBank/DDBJ databases">
        <title>Novel sulfate-reducing endosymbionts in the free-living metamonad Anaeramoeba.</title>
        <authorList>
            <person name="Jerlstrom-Hultqvist J."/>
            <person name="Cepicka I."/>
            <person name="Gallot-Lavallee L."/>
            <person name="Salas-Leiva D."/>
            <person name="Curtis B.A."/>
            <person name="Zahonova K."/>
            <person name="Pipaliya S."/>
            <person name="Dacks J."/>
            <person name="Roger A.J."/>
        </authorList>
    </citation>
    <scope>NUCLEOTIDE SEQUENCE</scope>
    <source>
        <strain evidence="16">Schooner1</strain>
    </source>
</reference>
<dbReference type="InterPro" id="IPR038120">
    <property type="entry name" value="Rpb1_funnel_sf"/>
</dbReference>
<keyword evidence="9" id="KW-0460">Magnesium</keyword>
<dbReference type="PANTHER" id="PTHR19376">
    <property type="entry name" value="DNA-DIRECTED RNA POLYMERASE"/>
    <property type="match status" value="1"/>
</dbReference>
<dbReference type="SMART" id="SM00663">
    <property type="entry name" value="RPOLA_N"/>
    <property type="match status" value="1"/>
</dbReference>
<dbReference type="InterPro" id="IPR003586">
    <property type="entry name" value="Hint_dom_C"/>
</dbReference>
<comment type="catalytic activity">
    <reaction evidence="13">
        <text>RNA(n) + a ribonucleoside 5'-triphosphate = RNA(n+1) + diphosphate</text>
        <dbReference type="Rhea" id="RHEA:21248"/>
        <dbReference type="Rhea" id="RHEA-COMP:14527"/>
        <dbReference type="Rhea" id="RHEA-COMP:17342"/>
        <dbReference type="ChEBI" id="CHEBI:33019"/>
        <dbReference type="ChEBI" id="CHEBI:61557"/>
        <dbReference type="ChEBI" id="CHEBI:140395"/>
        <dbReference type="EC" id="2.7.7.6"/>
    </reaction>
</comment>
<dbReference type="Gene3D" id="1.10.150.390">
    <property type="match status" value="1"/>
</dbReference>
<evidence type="ECO:0000256" key="12">
    <source>
        <dbReference type="ARBA" id="ARBA00023242"/>
    </source>
</evidence>
<evidence type="ECO:0000256" key="3">
    <source>
        <dbReference type="ARBA" id="ARBA00022478"/>
    </source>
</evidence>
<dbReference type="InterPro" id="IPR006592">
    <property type="entry name" value="RNA_pol_N"/>
</dbReference>
<dbReference type="SMART" id="SM00305">
    <property type="entry name" value="HintC"/>
    <property type="match status" value="1"/>
</dbReference>
<dbReference type="InterPro" id="IPR015699">
    <property type="entry name" value="DNA-dir_RNA_pol1_lsu_N"/>
</dbReference>
<dbReference type="InterPro" id="IPR042102">
    <property type="entry name" value="RNA_pol_Rpb1_3_sf"/>
</dbReference>
<feature type="region of interest" description="Disordered" evidence="14">
    <location>
        <begin position="494"/>
        <end position="520"/>
    </location>
</feature>
<keyword evidence="11 13" id="KW-0804">Transcription</keyword>
<keyword evidence="3 13" id="KW-0240">DNA-directed RNA polymerase</keyword>
<feature type="region of interest" description="Disordered" evidence="14">
    <location>
        <begin position="1312"/>
        <end position="1354"/>
    </location>
</feature>
<sequence length="2305" mass="264727">MESRIPVREGISSLLFGFYTPKEIHKMSVCEITSDEAFDQLNRPIKNGLYDPRMGSTDRFGVCHTCKLTANHCPGHIGHIDLFLPVYHPLFFGTLCKLLACKCLSCHRFKLNAIHLKIIKAKFKLIALGLIDEIQKLEELDFYKLFLSKDEQLELETLENDALYEDKKEEEEEDDEDEDEENEDKKNKKKKKKKKKKKNKHKKHKKQQQQKGSFKGKGRGIEEMNISNLSELDVQRSFDLVDLTMKKILKKYGKTRYLDKFPIFFDNTSRVGIYRRKFLSNTLTQIKNCTSCKNCQAPAPKFKFDKKGKVFVLPFAENQKKRIRQLQIEYKNILNMKGKDGNGPQVDLTFEELDYNSRKRKSLKEKNESRFATTAKYLTPLEVEEHIKLLWSKERDVFELFYRIIRLSNNHNDDNSNYNNKKFETFSDPALFFLTVLPVPPPKFRPPRVLDTAVMEHSQNLQYAFVVQMNHAILIDHQKKQEIDQIDKKSRLNIEKSKEKKKEDDEEAKNNEKKEKTQKEKISSSIDSWLRLQTAVNRLFDNTISFDAQGTQGIRQLMEKKQGLFRRNMMGKRVNYAARSVISPDPLIRTNEVGVPIHFAKVLSYPEPVNNWNVNKLKKAIINGPHKHPGANYYEDENGIRKDLGHMTERQRISLSKTLLSRSGFQSQNLGLNANSNFLNESNFSDNNFNLDSSNLFGGMNVNSSLKPKIVGRHLIDGDILLVNRQPTLHKPSMMTHYAKVLKTNNNVIRLHYANCNTYNADFDGDEMNLHFPQDELSRAEGIEIVSAEKQYLSGTDGSPLRGLIQDNVVAGVLLTKKDSFFTREEFMQLLFNTVNDPENIQDFDLVEPTILKPKKLWTGKQVITNMLNYLTKDRSPINVISRNKIPFSAWNVKSFAEDESIFRVINNEFITGVLEKSQFGTSTFGLIHSFYELYGAKMTDKLLSSISRLLNYYLLKNGFTCGIEDMIIVEEQEDERIKIIENMIDNTISDLNEFLSMNNDHEYQDYLEKTNPKQLKKNLIGKDFLKTNSKTDQICKKLSNKLWKRAAVNRDVVLNKLDSVMKTSVNEKTSKIIKTCIPNGQLKTFPSNNLSLMTISGAKGSVVNFSQISCLLGQQVLEGRRVPLMSNGKTLPCFEPYDITPRAGGFISDRFLTGLRPQEYFFHSMAGREGLVDTAIKTANSGYLQRCIIKSLEGLKVTYDGTVRDSDGSIIQFLYGEDSISVAESKFLDQFDFMINNYDALLSKYCPSKAIKYMTTKEALDYESQRKQTLDRKNVSLDPVINQLNPSIHLGSISESISQKMDKFMDKNIKDYQDLNNDKKTNKKKKKKKKKNKTKKQREEEKQKMEMENTQNDIQSTKLNKKLAIDKFKSLVYLKYFRSLVHPGEGVGVIAGQSIGEPSTQMTLNSVDYNTNVLIKTGEGEIKDIKIGKIIDHVLKKNKAQIINYPENRTDYLDMNNSMQDLYIPSCDDKGVVRWSKVDAITRHLPVGKLMKVETDSGRKVIATQSHSFIIWNGSKFIKKRTTELKINDQLPTILNFPECQNVVNDLDLSKYLPHEELINRKQNPNALKLNREFGFVCGVYLSDGFICADNKKDIIINNEDENVLKEMENWCRSNKINCQTIVDQKQKNKNLQSKILKIESTMLSKLFENWIGNKSQNKCIPTEAYNSNLAFVNGLLDGYFSGDGSSIFTNDNSENAIKCNSRSKKLMIGISNLCTRLGIFGILNSIKKGADNNSKDGNKKIYQLIIKNNNNIKLFCQKIKLTNLKKNNQMETIIKIQNNNQPKKGFSKQENVILDQIKKIEFLNKGSKYVYDFTVNNDHTFATSMGMICHNTFHLAGHGAANLTLGIPRLREIIMFASKNISTPSMTLPLKSNISKSQGMLITKQLSKITLFNILKSIVVGESKVLNQKSMKCTKFTIRMEFNQKKIKKFGLSKKKLERVLNTLPARILRKLKQRNKSFTKSNPKLLISESIDIETEVLEKDLNSKSTTEKKRQKNKKQRVSYDDSDEEEEEDKKKQKKKNSELLNEIEMEDDLGSVEMDGEKNQEDDDDEEKKEILEKKKKKSKKKKQKKDKKALKFDLDSQIKNLSNKKIDNKMKKEFFYLEPKFKFLQIRLNLSLMSPKVIMVDLIEEICKNILINDINGIDNCYLIPDGNSISIMTEGVNFPVIWNSPNCFRINEITSNDVGKILENYGVEAARTTIINEIRNVFQAYGVSVDYRHLSLIADYMTFEGDYLAMNRTGIRSNSSALQKMSFETTTKFLIDAVLEGNNEELKSPSARIVCGRVVEHGTGFVDILQPLTNEN</sequence>
<dbReference type="PROSITE" id="PS50819">
    <property type="entry name" value="INTEIN_ENDONUCLEASE"/>
    <property type="match status" value="1"/>
</dbReference>
<dbReference type="Pfam" id="PF14528">
    <property type="entry name" value="LAGLIDADG_3"/>
    <property type="match status" value="1"/>
</dbReference>
<evidence type="ECO:0000256" key="14">
    <source>
        <dbReference type="SAM" id="MobiDB-lite"/>
    </source>
</evidence>
<evidence type="ECO:0000256" key="11">
    <source>
        <dbReference type="ARBA" id="ARBA00023163"/>
    </source>
</evidence>
<dbReference type="EC" id="2.7.7.6" evidence="13"/>
<dbReference type="Gene3D" id="1.10.357.120">
    <property type="match status" value="1"/>
</dbReference>
<comment type="function">
    <text evidence="13">DNA-dependent RNA polymerase catalyzes the transcription of DNA into RNA using the four ribonucleoside triphosphates as substrates.</text>
</comment>
<gene>
    <name evidence="16" type="ORF">M0813_06193</name>
</gene>
<dbReference type="Gene3D" id="3.10.28.10">
    <property type="entry name" value="Homing endonucleases"/>
    <property type="match status" value="1"/>
</dbReference>
<keyword evidence="8" id="KW-0862">Zinc</keyword>
<keyword evidence="4 13" id="KW-0808">Transferase</keyword>
<keyword evidence="7" id="KW-0068">Autocatalytic cleavage</keyword>
<dbReference type="InterPro" id="IPR047107">
    <property type="entry name" value="DNA-dir_RNA_pol1_lsu_C"/>
</dbReference>
<dbReference type="CDD" id="cd01435">
    <property type="entry name" value="RNAP_I_RPA1_N"/>
    <property type="match status" value="1"/>
</dbReference>
<evidence type="ECO:0000256" key="2">
    <source>
        <dbReference type="ARBA" id="ARBA00006460"/>
    </source>
</evidence>
<dbReference type="Pfam" id="PF04997">
    <property type="entry name" value="RNA_pol_Rpb1_1"/>
    <property type="match status" value="1"/>
</dbReference>
<dbReference type="CDD" id="cd00081">
    <property type="entry name" value="Hint"/>
    <property type="match status" value="1"/>
</dbReference>
<dbReference type="InterPro" id="IPR007081">
    <property type="entry name" value="RNA_pol_Rpb1_5"/>
</dbReference>
<dbReference type="InterPro" id="IPR004860">
    <property type="entry name" value="LAGLIDADG_dom"/>
</dbReference>
<dbReference type="Pfam" id="PF05000">
    <property type="entry name" value="RNA_pol_Rpb1_4"/>
    <property type="match status" value="1"/>
</dbReference>
<dbReference type="InterPro" id="IPR000722">
    <property type="entry name" value="RNA_pol_asu"/>
</dbReference>
<keyword evidence="10" id="KW-0651">Protein splicing</keyword>